<name>A0A3B0VTQ8_9ZZZZ</name>
<protein>
    <submittedName>
        <fullName evidence="1">Uncharacterized protein</fullName>
    </submittedName>
</protein>
<dbReference type="EMBL" id="UOFC01000097">
    <property type="protein sequence ID" value="VAW46371.1"/>
    <property type="molecule type" value="Genomic_DNA"/>
</dbReference>
<gene>
    <name evidence="1" type="ORF">MNBD_GAMMA03-486</name>
</gene>
<dbReference type="AlphaFoldDB" id="A0A3B0VTQ8"/>
<accession>A0A3B0VTQ8</accession>
<organism evidence="1">
    <name type="scientific">hydrothermal vent metagenome</name>
    <dbReference type="NCBI Taxonomy" id="652676"/>
    <lineage>
        <taxon>unclassified sequences</taxon>
        <taxon>metagenomes</taxon>
        <taxon>ecological metagenomes</taxon>
    </lineage>
</organism>
<feature type="non-terminal residue" evidence="1">
    <location>
        <position position="92"/>
    </location>
</feature>
<reference evidence="1" key="1">
    <citation type="submission" date="2018-06" db="EMBL/GenBank/DDBJ databases">
        <authorList>
            <person name="Zhirakovskaya E."/>
        </authorList>
    </citation>
    <scope>NUCLEOTIDE SEQUENCE</scope>
</reference>
<proteinExistence type="predicted"/>
<sequence length="92" mass="10117">MVQIGSLQDIALFKIEYGYAHPSDLSKILCDLTRQGILEKTGSSKGVIYHIVGMVLPNPEDVFGIIDSSSPIIDSSSPIIDFEYLKTIDSRD</sequence>
<evidence type="ECO:0000313" key="1">
    <source>
        <dbReference type="EMBL" id="VAW46371.1"/>
    </source>
</evidence>